<accession>A0A5M6ITV1</accession>
<keyword evidence="8" id="KW-1185">Reference proteome</keyword>
<dbReference type="GO" id="GO:0006935">
    <property type="term" value="P:chemotaxis"/>
    <property type="evidence" value="ECO:0007669"/>
    <property type="project" value="InterPro"/>
</dbReference>
<name>A0A5M6ITV1_9PROT</name>
<dbReference type="OrthoDB" id="7295762at2"/>
<evidence type="ECO:0000259" key="6">
    <source>
        <dbReference type="PROSITE" id="PS50885"/>
    </source>
</evidence>
<evidence type="ECO:0000259" key="5">
    <source>
        <dbReference type="PROSITE" id="PS50111"/>
    </source>
</evidence>
<evidence type="ECO:0000256" key="1">
    <source>
        <dbReference type="ARBA" id="ARBA00023224"/>
    </source>
</evidence>
<dbReference type="CDD" id="cd06225">
    <property type="entry name" value="HAMP"/>
    <property type="match status" value="1"/>
</dbReference>
<sequence length="561" mass="59169">MTVLAEMKIGRKILLALGSLLFMLLLVGGISLHQSTHASHITADLARNRLPSILIVGRLAEAVTRVRLAQGTALAAADAKDKSLVDERRMKAFADVERARQEYLPLVDAGEEAQTIIPAIDAAWRDYKEQSAKLDALKGNDAAAAHFFINDLHPYFARLRDAVHADIAYNERMGKIGASDAETEAAQTFWIIGGITVLSALLALVATAWLNSDVTARVVRLAGTMRQLAHRDYAFDLPCTRRHDEIGEMARAIEECRNGLKEADAMAEAQRRRHAEDVERAGRLQTLARAFEAKIEEMTGVLSSSATELHATAQSMSDTADGTARQAEAVASAAGQANGSVQTVAAATEELVSSITEINNQITQSASEAGKAATNARETEAIVQSLADSAERIGQVVSLISGIAGQTNLLALNATIEAARAGEAGRGFAVVASEVKTLASQTAKATEEIATQIGQVQTATRAAVAAIQAIAVTIDQVSQRTTAIATAVEEQGTATQEIARNVHQAASGTRDVTANIGEVDRAAKKTGNGALNVVSAADSLSRQAENLNREVGAFLAGVKAA</sequence>
<dbReference type="SMART" id="SM00283">
    <property type="entry name" value="MA"/>
    <property type="match status" value="1"/>
</dbReference>
<dbReference type="PANTHER" id="PTHR32089:SF112">
    <property type="entry name" value="LYSOZYME-LIKE PROTEIN-RELATED"/>
    <property type="match status" value="1"/>
</dbReference>
<keyword evidence="1 3" id="KW-0807">Transducer</keyword>
<dbReference type="SMART" id="SM00304">
    <property type="entry name" value="HAMP"/>
    <property type="match status" value="1"/>
</dbReference>
<dbReference type="Pfam" id="PF00015">
    <property type="entry name" value="MCPsignal"/>
    <property type="match status" value="1"/>
</dbReference>
<evidence type="ECO:0000256" key="4">
    <source>
        <dbReference type="SAM" id="Phobius"/>
    </source>
</evidence>
<dbReference type="Proteomes" id="UP000325255">
    <property type="component" value="Unassembled WGS sequence"/>
</dbReference>
<dbReference type="InterPro" id="IPR004090">
    <property type="entry name" value="Chemotax_Me-accpt_rcpt"/>
</dbReference>
<proteinExistence type="inferred from homology"/>
<feature type="transmembrane region" description="Helical" evidence="4">
    <location>
        <begin position="189"/>
        <end position="210"/>
    </location>
</feature>
<dbReference type="SUPFAM" id="SSF58104">
    <property type="entry name" value="Methyl-accepting chemotaxis protein (MCP) signaling domain"/>
    <property type="match status" value="1"/>
</dbReference>
<dbReference type="InterPro" id="IPR024478">
    <property type="entry name" value="HlyB_4HB_MCP"/>
</dbReference>
<comment type="similarity">
    <text evidence="2">Belongs to the methyl-accepting chemotaxis (MCP) protein family.</text>
</comment>
<keyword evidence="4" id="KW-1133">Transmembrane helix</keyword>
<dbReference type="PRINTS" id="PR00260">
    <property type="entry name" value="CHEMTRNSDUCR"/>
</dbReference>
<organism evidence="7 8">
    <name type="scientific">Rhodovastum atsumiense</name>
    <dbReference type="NCBI Taxonomy" id="504468"/>
    <lineage>
        <taxon>Bacteria</taxon>
        <taxon>Pseudomonadati</taxon>
        <taxon>Pseudomonadota</taxon>
        <taxon>Alphaproteobacteria</taxon>
        <taxon>Acetobacterales</taxon>
        <taxon>Acetobacteraceae</taxon>
        <taxon>Rhodovastum</taxon>
    </lineage>
</organism>
<evidence type="ECO:0000256" key="2">
    <source>
        <dbReference type="ARBA" id="ARBA00029447"/>
    </source>
</evidence>
<dbReference type="GO" id="GO:0007165">
    <property type="term" value="P:signal transduction"/>
    <property type="evidence" value="ECO:0007669"/>
    <property type="project" value="UniProtKB-KW"/>
</dbReference>
<evidence type="ECO:0000313" key="8">
    <source>
        <dbReference type="Proteomes" id="UP000325255"/>
    </source>
</evidence>
<feature type="domain" description="HAMP" evidence="6">
    <location>
        <begin position="212"/>
        <end position="265"/>
    </location>
</feature>
<feature type="domain" description="Methyl-accepting transducer" evidence="5">
    <location>
        <begin position="305"/>
        <end position="541"/>
    </location>
</feature>
<gene>
    <name evidence="7" type="ORF">F1189_13245</name>
</gene>
<dbReference type="Gene3D" id="1.10.287.950">
    <property type="entry name" value="Methyl-accepting chemotaxis protein"/>
    <property type="match status" value="1"/>
</dbReference>
<keyword evidence="4" id="KW-0812">Transmembrane</keyword>
<dbReference type="InterPro" id="IPR004089">
    <property type="entry name" value="MCPsignal_dom"/>
</dbReference>
<dbReference type="InterPro" id="IPR003660">
    <property type="entry name" value="HAMP_dom"/>
</dbReference>
<dbReference type="EMBL" id="VWPK01000018">
    <property type="protein sequence ID" value="KAA5611753.1"/>
    <property type="molecule type" value="Genomic_DNA"/>
</dbReference>
<evidence type="ECO:0000313" key="7">
    <source>
        <dbReference type="EMBL" id="KAA5611753.1"/>
    </source>
</evidence>
<keyword evidence="4" id="KW-0472">Membrane</keyword>
<dbReference type="GO" id="GO:0004888">
    <property type="term" value="F:transmembrane signaling receptor activity"/>
    <property type="evidence" value="ECO:0007669"/>
    <property type="project" value="InterPro"/>
</dbReference>
<reference evidence="7 8" key="1">
    <citation type="submission" date="2019-09" db="EMBL/GenBank/DDBJ databases">
        <title>Genome sequence of Rhodovastum atsumiense, a diverse member of the Acetobacteraceae family of non-sulfur purple photosynthetic bacteria.</title>
        <authorList>
            <person name="Meyer T."/>
            <person name="Kyndt J."/>
        </authorList>
    </citation>
    <scope>NUCLEOTIDE SEQUENCE [LARGE SCALE GENOMIC DNA]</scope>
    <source>
        <strain evidence="7 8">DSM 21279</strain>
    </source>
</reference>
<dbReference type="Pfam" id="PF00672">
    <property type="entry name" value="HAMP"/>
    <property type="match status" value="1"/>
</dbReference>
<dbReference type="PROSITE" id="PS50885">
    <property type="entry name" value="HAMP"/>
    <property type="match status" value="1"/>
</dbReference>
<evidence type="ECO:0000256" key="3">
    <source>
        <dbReference type="PROSITE-ProRule" id="PRU00284"/>
    </source>
</evidence>
<comment type="caution">
    <text evidence="7">The sequence shown here is derived from an EMBL/GenBank/DDBJ whole genome shotgun (WGS) entry which is preliminary data.</text>
</comment>
<dbReference type="PANTHER" id="PTHR32089">
    <property type="entry name" value="METHYL-ACCEPTING CHEMOTAXIS PROTEIN MCPB"/>
    <property type="match status" value="1"/>
</dbReference>
<dbReference type="AlphaFoldDB" id="A0A5M6ITV1"/>
<dbReference type="PROSITE" id="PS50111">
    <property type="entry name" value="CHEMOTAXIS_TRANSDUC_2"/>
    <property type="match status" value="1"/>
</dbReference>
<protein>
    <submittedName>
        <fullName evidence="7">HAMP domain-containing protein</fullName>
    </submittedName>
</protein>
<dbReference type="Gene3D" id="6.10.340.10">
    <property type="match status" value="1"/>
</dbReference>
<dbReference type="Pfam" id="PF12729">
    <property type="entry name" value="4HB_MCP_1"/>
    <property type="match status" value="1"/>
</dbReference>
<dbReference type="GO" id="GO:0016020">
    <property type="term" value="C:membrane"/>
    <property type="evidence" value="ECO:0007669"/>
    <property type="project" value="InterPro"/>
</dbReference>